<sequence length="190" mass="22420">MRIKTEIELIVQVRDYDDSEALQYLVKKYQPMIDKMYKLYWLNGYDRNDWYQESFIVCLQTCKLFDGSQGSKFANFFKMRLNNHIVSLIRAQRASKRQANNDAFSFEDLIRTRENLLDFLSQPAPAISDMLENFERLIEDMSDLELAAFQIIIGDITVEEACMAHRCNNTQLQRASSRCKSKIRKRITTF</sequence>
<dbReference type="GO" id="GO:0003700">
    <property type="term" value="F:DNA-binding transcription factor activity"/>
    <property type="evidence" value="ECO:0007669"/>
    <property type="project" value="InterPro"/>
</dbReference>
<organism evidence="2 3">
    <name type="scientific">Companilactobacillus ginsenosidimutans</name>
    <dbReference type="NCBI Taxonomy" id="1007676"/>
    <lineage>
        <taxon>Bacteria</taxon>
        <taxon>Bacillati</taxon>
        <taxon>Bacillota</taxon>
        <taxon>Bacilli</taxon>
        <taxon>Lactobacillales</taxon>
        <taxon>Lactobacillaceae</taxon>
        <taxon>Companilactobacillus</taxon>
    </lineage>
</organism>
<dbReference type="GO" id="GO:0006352">
    <property type="term" value="P:DNA-templated transcription initiation"/>
    <property type="evidence" value="ECO:0007669"/>
    <property type="project" value="InterPro"/>
</dbReference>
<evidence type="ECO:0000313" key="2">
    <source>
        <dbReference type="EMBL" id="AKP66972.1"/>
    </source>
</evidence>
<dbReference type="SUPFAM" id="SSF88946">
    <property type="entry name" value="Sigma2 domain of RNA polymerase sigma factors"/>
    <property type="match status" value="1"/>
</dbReference>
<dbReference type="Proteomes" id="UP000036106">
    <property type="component" value="Chromosome"/>
</dbReference>
<evidence type="ECO:0000313" key="3">
    <source>
        <dbReference type="Proteomes" id="UP000036106"/>
    </source>
</evidence>
<accession>A0A0H4QGB5</accession>
<proteinExistence type="predicted"/>
<dbReference type="AlphaFoldDB" id="A0A0H4QGB5"/>
<dbReference type="Pfam" id="PF04542">
    <property type="entry name" value="Sigma70_r2"/>
    <property type="match status" value="1"/>
</dbReference>
<dbReference type="RefSeq" id="WP_048703974.1">
    <property type="nucleotide sequence ID" value="NZ_CP012034.1"/>
</dbReference>
<dbReference type="PATRIC" id="fig|1007676.4.peg.1014"/>
<name>A0A0H4QGB5_9LACO</name>
<dbReference type="InterPro" id="IPR013325">
    <property type="entry name" value="RNA_pol_sigma_r2"/>
</dbReference>
<protein>
    <recommendedName>
        <fullName evidence="1">RNA polymerase sigma-70 region 2 domain-containing protein</fullName>
    </recommendedName>
</protein>
<dbReference type="KEGG" id="lgn:ABM34_05100"/>
<gene>
    <name evidence="2" type="ORF">ABM34_05100</name>
</gene>
<dbReference type="STRING" id="1007676.ABM34_05100"/>
<keyword evidence="3" id="KW-1185">Reference proteome</keyword>
<evidence type="ECO:0000259" key="1">
    <source>
        <dbReference type="Pfam" id="PF04542"/>
    </source>
</evidence>
<feature type="domain" description="RNA polymerase sigma-70 region 2" evidence="1">
    <location>
        <begin position="25"/>
        <end position="93"/>
    </location>
</feature>
<dbReference type="Gene3D" id="1.10.1740.10">
    <property type="match status" value="1"/>
</dbReference>
<dbReference type="EMBL" id="CP012034">
    <property type="protein sequence ID" value="AKP66972.1"/>
    <property type="molecule type" value="Genomic_DNA"/>
</dbReference>
<dbReference type="InterPro" id="IPR007627">
    <property type="entry name" value="RNA_pol_sigma70_r2"/>
</dbReference>
<reference evidence="3" key="1">
    <citation type="submission" date="2015-07" db="EMBL/GenBank/DDBJ databases">
        <title>Lactobacillus ginsenosidimutans/EMML 3141/ whole genome sequencing.</title>
        <authorList>
            <person name="Kim M.K."/>
            <person name="Im W.-T."/>
            <person name="Srinivasan S."/>
            <person name="Lee J.-J."/>
        </authorList>
    </citation>
    <scope>NUCLEOTIDE SEQUENCE [LARGE SCALE GENOMIC DNA]</scope>
    <source>
        <strain evidence="3">EMML 3041</strain>
    </source>
</reference>
<dbReference type="OrthoDB" id="1767844at2"/>